<comment type="similarity">
    <text evidence="1">Belongs to the ROK (NagC/XylR) family.</text>
</comment>
<reference evidence="2 3" key="1">
    <citation type="submission" date="2024-03" db="EMBL/GenBank/DDBJ databases">
        <title>Draft genome sequence of Pseudonocardia nematodicida JCM 31783.</title>
        <authorList>
            <person name="Butdee W."/>
            <person name="Duangmal K."/>
        </authorList>
    </citation>
    <scope>NUCLEOTIDE SEQUENCE [LARGE SCALE GENOMIC DNA]</scope>
    <source>
        <strain evidence="2 3">JCM 31783</strain>
    </source>
</reference>
<dbReference type="PANTHER" id="PTHR18964:SF149">
    <property type="entry name" value="BIFUNCTIONAL UDP-N-ACETYLGLUCOSAMINE 2-EPIMERASE_N-ACETYLMANNOSAMINE KINASE"/>
    <property type="match status" value="1"/>
</dbReference>
<protein>
    <submittedName>
        <fullName evidence="2">ROK family protein</fullName>
    </submittedName>
</protein>
<evidence type="ECO:0000256" key="1">
    <source>
        <dbReference type="ARBA" id="ARBA00006479"/>
    </source>
</evidence>
<dbReference type="SUPFAM" id="SSF53067">
    <property type="entry name" value="Actin-like ATPase domain"/>
    <property type="match status" value="2"/>
</dbReference>
<dbReference type="InterPro" id="IPR036390">
    <property type="entry name" value="WH_DNA-bd_sf"/>
</dbReference>
<dbReference type="SUPFAM" id="SSF46785">
    <property type="entry name" value="Winged helix' DNA-binding domain"/>
    <property type="match status" value="1"/>
</dbReference>
<accession>A0ABV1K3Y1</accession>
<dbReference type="InterPro" id="IPR036388">
    <property type="entry name" value="WH-like_DNA-bd_sf"/>
</dbReference>
<dbReference type="InterPro" id="IPR043129">
    <property type="entry name" value="ATPase_NBD"/>
</dbReference>
<gene>
    <name evidence="2" type="ORF">WIS52_01595</name>
</gene>
<sequence>MAPRPVTDGPARAPAVRRHNLGLLLDALRGAPSSRASLATATGLTRGTVAVLLDPLVEAGVLAEGVPTRSGVGRPGRPLWFAATGPVVLGISVEVDGIDVRVSGLDGETVLRARRRRDHRRHPAADVFARAARVARELADRVGRPVAGAGLAVPGPVRGDGDDAVLLQAPNLPLLRGCRPARLTGPFGTAPPVVGNEASLGALAHLGEGPDFVYVSADVGIGGGIVLDGRVLPGSRGVAGEIGHVVVERDGRACGCGGSGCVEQYAGLPALLGDAGVAAVPELRAAARAGDPAVLGALGRAGSALGVALASVIHVVDVPAVVLGGRYAELGDWLVPAVRAEMRRRGLTAGPEVEVLASAHGRSAAAAGAARAALDRVLAEPDLLLAR</sequence>
<name>A0ABV1K3Y1_9PSEU</name>
<dbReference type="EMBL" id="JBEDNQ010000001">
    <property type="protein sequence ID" value="MEQ3549150.1"/>
    <property type="molecule type" value="Genomic_DNA"/>
</dbReference>
<dbReference type="InterPro" id="IPR000600">
    <property type="entry name" value="ROK"/>
</dbReference>
<organism evidence="2 3">
    <name type="scientific">Pseudonocardia nematodicida</name>
    <dbReference type="NCBI Taxonomy" id="1206997"/>
    <lineage>
        <taxon>Bacteria</taxon>
        <taxon>Bacillati</taxon>
        <taxon>Actinomycetota</taxon>
        <taxon>Actinomycetes</taxon>
        <taxon>Pseudonocardiales</taxon>
        <taxon>Pseudonocardiaceae</taxon>
        <taxon>Pseudonocardia</taxon>
    </lineage>
</organism>
<comment type="caution">
    <text evidence="2">The sequence shown here is derived from an EMBL/GenBank/DDBJ whole genome shotgun (WGS) entry which is preliminary data.</text>
</comment>
<dbReference type="Pfam" id="PF00480">
    <property type="entry name" value="ROK"/>
    <property type="match status" value="1"/>
</dbReference>
<dbReference type="Gene3D" id="3.30.420.40">
    <property type="match status" value="2"/>
</dbReference>
<evidence type="ECO:0000313" key="2">
    <source>
        <dbReference type="EMBL" id="MEQ3549150.1"/>
    </source>
</evidence>
<keyword evidence="3" id="KW-1185">Reference proteome</keyword>
<dbReference type="Proteomes" id="UP001494902">
    <property type="component" value="Unassembled WGS sequence"/>
</dbReference>
<dbReference type="PANTHER" id="PTHR18964">
    <property type="entry name" value="ROK (REPRESSOR, ORF, KINASE) FAMILY"/>
    <property type="match status" value="1"/>
</dbReference>
<dbReference type="Gene3D" id="1.10.10.10">
    <property type="entry name" value="Winged helix-like DNA-binding domain superfamily/Winged helix DNA-binding domain"/>
    <property type="match status" value="1"/>
</dbReference>
<evidence type="ECO:0000313" key="3">
    <source>
        <dbReference type="Proteomes" id="UP001494902"/>
    </source>
</evidence>
<proteinExistence type="inferred from homology"/>
<dbReference type="RefSeq" id="WP_349296239.1">
    <property type="nucleotide sequence ID" value="NZ_JBEDNQ010000001.1"/>
</dbReference>